<protein>
    <submittedName>
        <fullName evidence="1">Uncharacterized protein</fullName>
    </submittedName>
</protein>
<evidence type="ECO:0000313" key="2">
    <source>
        <dbReference type="Proteomes" id="UP000596661"/>
    </source>
</evidence>
<sequence>MLKITDSRLRLFSRYSDPVGTQSSLYHKARPLETTIMTATGNQAVATTCNGRNYHCDPEAQILTARDSVRSGWNFVLSMGEEPFEERGWERPRGWLGIRAWIQSQAVYGLGFVDIDLLIPAL</sequence>
<dbReference type="AlphaFoldDB" id="A0A803NUS8"/>
<evidence type="ECO:0000313" key="1">
    <source>
        <dbReference type="EnsemblPlants" id="cds.evm.model.02.1719"/>
    </source>
</evidence>
<dbReference type="EMBL" id="UZAU01000218">
    <property type="status" value="NOT_ANNOTATED_CDS"/>
    <property type="molecule type" value="Genomic_DNA"/>
</dbReference>
<proteinExistence type="predicted"/>
<dbReference type="EnsemblPlants" id="evm.model.02.1719">
    <property type="protein sequence ID" value="cds.evm.model.02.1719"/>
    <property type="gene ID" value="evm.TU.02.1719"/>
</dbReference>
<name>A0A803NUS8_CANSA</name>
<keyword evidence="2" id="KW-1185">Reference proteome</keyword>
<accession>A0A803NUS8</accession>
<reference evidence="1" key="2">
    <citation type="submission" date="2021-03" db="UniProtKB">
        <authorList>
            <consortium name="EnsemblPlants"/>
        </authorList>
    </citation>
    <scope>IDENTIFICATION</scope>
</reference>
<reference evidence="1" key="1">
    <citation type="submission" date="2018-11" db="EMBL/GenBank/DDBJ databases">
        <authorList>
            <person name="Grassa J C."/>
        </authorList>
    </citation>
    <scope>NUCLEOTIDE SEQUENCE [LARGE SCALE GENOMIC DNA]</scope>
</reference>
<dbReference type="Proteomes" id="UP000596661">
    <property type="component" value="Chromosome 2"/>
</dbReference>
<dbReference type="Gramene" id="evm.model.02.1719">
    <property type="protein sequence ID" value="cds.evm.model.02.1719"/>
    <property type="gene ID" value="evm.TU.02.1719"/>
</dbReference>
<organism evidence="1 2">
    <name type="scientific">Cannabis sativa</name>
    <name type="common">Hemp</name>
    <name type="synonym">Marijuana</name>
    <dbReference type="NCBI Taxonomy" id="3483"/>
    <lineage>
        <taxon>Eukaryota</taxon>
        <taxon>Viridiplantae</taxon>
        <taxon>Streptophyta</taxon>
        <taxon>Embryophyta</taxon>
        <taxon>Tracheophyta</taxon>
        <taxon>Spermatophyta</taxon>
        <taxon>Magnoliopsida</taxon>
        <taxon>eudicotyledons</taxon>
        <taxon>Gunneridae</taxon>
        <taxon>Pentapetalae</taxon>
        <taxon>rosids</taxon>
        <taxon>fabids</taxon>
        <taxon>Rosales</taxon>
        <taxon>Cannabaceae</taxon>
        <taxon>Cannabis</taxon>
    </lineage>
</organism>